<evidence type="ECO:0000256" key="8">
    <source>
        <dbReference type="ARBA" id="ARBA00048679"/>
    </source>
</evidence>
<dbReference type="EC" id="2.7.11.1" evidence="1"/>
<dbReference type="AlphaFoldDB" id="A0A9P3PYI7"/>
<dbReference type="Pfam" id="PF00069">
    <property type="entry name" value="Pkinase"/>
    <property type="match status" value="1"/>
</dbReference>
<dbReference type="GO" id="GO:0050684">
    <property type="term" value="P:regulation of mRNA processing"/>
    <property type="evidence" value="ECO:0007669"/>
    <property type="project" value="TreeGrafter"/>
</dbReference>
<protein>
    <recommendedName>
        <fullName evidence="1">non-specific serine/threonine protein kinase</fullName>
        <ecNumber evidence="1">2.7.11.1</ecNumber>
    </recommendedName>
</protein>
<dbReference type="InterPro" id="IPR011009">
    <property type="entry name" value="Kinase-like_dom_sf"/>
</dbReference>
<gene>
    <name evidence="10" type="ORF">LshimejAT787_1602900</name>
</gene>
<name>A0A9P3PYI7_LYOSH</name>
<evidence type="ECO:0000313" key="10">
    <source>
        <dbReference type="EMBL" id="GLB44360.1"/>
    </source>
</evidence>
<dbReference type="GO" id="GO:0000245">
    <property type="term" value="P:spliceosomal complex assembly"/>
    <property type="evidence" value="ECO:0007669"/>
    <property type="project" value="TreeGrafter"/>
</dbReference>
<evidence type="ECO:0000256" key="3">
    <source>
        <dbReference type="ARBA" id="ARBA00022679"/>
    </source>
</evidence>
<keyword evidence="5" id="KW-0418">Kinase</keyword>
<dbReference type="PANTHER" id="PTHR47634">
    <property type="entry name" value="PROTEIN KINASE DOMAIN-CONTAINING PROTEIN-RELATED"/>
    <property type="match status" value="1"/>
</dbReference>
<proteinExistence type="predicted"/>
<evidence type="ECO:0000256" key="1">
    <source>
        <dbReference type="ARBA" id="ARBA00012513"/>
    </source>
</evidence>
<dbReference type="PANTHER" id="PTHR47634:SF9">
    <property type="entry name" value="PROTEIN KINASE DOMAIN-CONTAINING PROTEIN-RELATED"/>
    <property type="match status" value="1"/>
</dbReference>
<keyword evidence="2" id="KW-0723">Serine/threonine-protein kinase</keyword>
<keyword evidence="6" id="KW-0067">ATP-binding</keyword>
<dbReference type="PROSITE" id="PS50011">
    <property type="entry name" value="PROTEIN_KINASE_DOM"/>
    <property type="match status" value="1"/>
</dbReference>
<evidence type="ECO:0000256" key="5">
    <source>
        <dbReference type="ARBA" id="ARBA00022777"/>
    </source>
</evidence>
<evidence type="ECO:0000256" key="2">
    <source>
        <dbReference type="ARBA" id="ARBA00022527"/>
    </source>
</evidence>
<dbReference type="SUPFAM" id="SSF56112">
    <property type="entry name" value="Protein kinase-like (PK-like)"/>
    <property type="match status" value="1"/>
</dbReference>
<sequence>MLRAPEVILGHAWSTPIDIWSVGCIVFEHLTGAPMFRLYESPSVSVTDSHLQRIIEHVGGFSPSFLARCSWRGEYFDEQGELLRVKNEWLSPQPIEDCLALYKHVDKNAITPAAAFIRRCLTIDPSARPSASDLLQDQWLRDIE</sequence>
<comment type="catalytic activity">
    <reaction evidence="7">
        <text>L-threonyl-[protein] + ATP = O-phospho-L-threonyl-[protein] + ADP + H(+)</text>
        <dbReference type="Rhea" id="RHEA:46608"/>
        <dbReference type="Rhea" id="RHEA-COMP:11060"/>
        <dbReference type="Rhea" id="RHEA-COMP:11605"/>
        <dbReference type="ChEBI" id="CHEBI:15378"/>
        <dbReference type="ChEBI" id="CHEBI:30013"/>
        <dbReference type="ChEBI" id="CHEBI:30616"/>
        <dbReference type="ChEBI" id="CHEBI:61977"/>
        <dbReference type="ChEBI" id="CHEBI:456216"/>
        <dbReference type="EC" id="2.7.11.1"/>
    </reaction>
</comment>
<dbReference type="InterPro" id="IPR000719">
    <property type="entry name" value="Prot_kinase_dom"/>
</dbReference>
<comment type="catalytic activity">
    <reaction evidence="8">
        <text>L-seryl-[protein] + ATP = O-phospho-L-seryl-[protein] + ADP + H(+)</text>
        <dbReference type="Rhea" id="RHEA:17989"/>
        <dbReference type="Rhea" id="RHEA-COMP:9863"/>
        <dbReference type="Rhea" id="RHEA-COMP:11604"/>
        <dbReference type="ChEBI" id="CHEBI:15378"/>
        <dbReference type="ChEBI" id="CHEBI:29999"/>
        <dbReference type="ChEBI" id="CHEBI:30616"/>
        <dbReference type="ChEBI" id="CHEBI:83421"/>
        <dbReference type="ChEBI" id="CHEBI:456216"/>
        <dbReference type="EC" id="2.7.11.1"/>
    </reaction>
</comment>
<reference evidence="10" key="1">
    <citation type="submission" date="2022-07" db="EMBL/GenBank/DDBJ databases">
        <title>The genome of Lyophyllum shimeji provides insight into the initial evolution of ectomycorrhizal fungal genome.</title>
        <authorList>
            <person name="Kobayashi Y."/>
            <person name="Shibata T."/>
            <person name="Hirakawa H."/>
            <person name="Shigenobu S."/>
            <person name="Nishiyama T."/>
            <person name="Yamada A."/>
            <person name="Hasebe M."/>
            <person name="Kawaguchi M."/>
        </authorList>
    </citation>
    <scope>NUCLEOTIDE SEQUENCE</scope>
    <source>
        <strain evidence="10">AT787</strain>
    </source>
</reference>
<keyword evidence="3" id="KW-0808">Transferase</keyword>
<dbReference type="OrthoDB" id="5979581at2759"/>
<dbReference type="GO" id="GO:0005524">
    <property type="term" value="F:ATP binding"/>
    <property type="evidence" value="ECO:0007669"/>
    <property type="project" value="UniProtKB-KW"/>
</dbReference>
<dbReference type="GO" id="GO:0004674">
    <property type="term" value="F:protein serine/threonine kinase activity"/>
    <property type="evidence" value="ECO:0007669"/>
    <property type="project" value="UniProtKB-KW"/>
</dbReference>
<keyword evidence="4" id="KW-0547">Nucleotide-binding</keyword>
<organism evidence="10 11">
    <name type="scientific">Lyophyllum shimeji</name>
    <name type="common">Hon-shimeji</name>
    <name type="synonym">Tricholoma shimeji</name>
    <dbReference type="NCBI Taxonomy" id="47721"/>
    <lineage>
        <taxon>Eukaryota</taxon>
        <taxon>Fungi</taxon>
        <taxon>Dikarya</taxon>
        <taxon>Basidiomycota</taxon>
        <taxon>Agaricomycotina</taxon>
        <taxon>Agaricomycetes</taxon>
        <taxon>Agaricomycetidae</taxon>
        <taxon>Agaricales</taxon>
        <taxon>Tricholomatineae</taxon>
        <taxon>Lyophyllaceae</taxon>
        <taxon>Lyophyllum</taxon>
    </lineage>
</organism>
<evidence type="ECO:0000259" key="9">
    <source>
        <dbReference type="PROSITE" id="PS50011"/>
    </source>
</evidence>
<accession>A0A9P3PYI7</accession>
<feature type="domain" description="Protein kinase" evidence="9">
    <location>
        <begin position="1"/>
        <end position="140"/>
    </location>
</feature>
<evidence type="ECO:0000256" key="6">
    <source>
        <dbReference type="ARBA" id="ARBA00022840"/>
    </source>
</evidence>
<evidence type="ECO:0000256" key="7">
    <source>
        <dbReference type="ARBA" id="ARBA00047899"/>
    </source>
</evidence>
<dbReference type="EMBL" id="BRPK01000016">
    <property type="protein sequence ID" value="GLB44360.1"/>
    <property type="molecule type" value="Genomic_DNA"/>
</dbReference>
<evidence type="ECO:0000313" key="11">
    <source>
        <dbReference type="Proteomes" id="UP001063166"/>
    </source>
</evidence>
<comment type="caution">
    <text evidence="10">The sequence shown here is derived from an EMBL/GenBank/DDBJ whole genome shotgun (WGS) entry which is preliminary data.</text>
</comment>
<dbReference type="Gene3D" id="1.10.510.10">
    <property type="entry name" value="Transferase(Phosphotransferase) domain 1"/>
    <property type="match status" value="1"/>
</dbReference>
<evidence type="ECO:0000256" key="4">
    <source>
        <dbReference type="ARBA" id="ARBA00022741"/>
    </source>
</evidence>
<keyword evidence="11" id="KW-1185">Reference proteome</keyword>
<dbReference type="Proteomes" id="UP001063166">
    <property type="component" value="Unassembled WGS sequence"/>
</dbReference>
<dbReference type="InterPro" id="IPR051334">
    <property type="entry name" value="SRPK"/>
</dbReference>